<comment type="function">
    <text evidence="1 6">Exhibits S-adenosyl-L-methionine-dependent methyltransferase activity.</text>
</comment>
<keyword evidence="4" id="KW-0808">Transferase</keyword>
<dbReference type="InterPro" id="IPR011610">
    <property type="entry name" value="SAM_mthyl_Trfase_ML2640-like"/>
</dbReference>
<evidence type="ECO:0000256" key="3">
    <source>
        <dbReference type="ARBA" id="ARBA00022603"/>
    </source>
</evidence>
<evidence type="ECO:0000256" key="1">
    <source>
        <dbReference type="ARBA" id="ARBA00003907"/>
    </source>
</evidence>
<evidence type="ECO:0000256" key="6">
    <source>
        <dbReference type="RuleBase" id="RU362030"/>
    </source>
</evidence>
<evidence type="ECO:0000256" key="4">
    <source>
        <dbReference type="ARBA" id="ARBA00022679"/>
    </source>
</evidence>
<dbReference type="EC" id="2.1.1.-" evidence="6"/>
<keyword evidence="5 6" id="KW-0949">S-adenosyl-L-methionine</keyword>
<keyword evidence="3 6" id="KW-0489">Methyltransferase</keyword>
<gene>
    <name evidence="7" type="ORF">GCM10022247_52160</name>
</gene>
<comment type="similarity">
    <text evidence="2 6">Belongs to the UPF0677 family.</text>
</comment>
<evidence type="ECO:0000256" key="5">
    <source>
        <dbReference type="ARBA" id="ARBA00022691"/>
    </source>
</evidence>
<keyword evidence="8" id="KW-1185">Reference proteome</keyword>
<comment type="caution">
    <text evidence="7">The sequence shown here is derived from an EMBL/GenBank/DDBJ whole genome shotgun (WGS) entry which is preliminary data.</text>
</comment>
<proteinExistence type="inferred from homology"/>
<evidence type="ECO:0000313" key="8">
    <source>
        <dbReference type="Proteomes" id="UP001501747"/>
    </source>
</evidence>
<dbReference type="Gene3D" id="3.40.50.150">
    <property type="entry name" value="Vaccinia Virus protein VP39"/>
    <property type="match status" value="1"/>
</dbReference>
<organism evidence="7 8">
    <name type="scientific">Allokutzneria multivorans</name>
    <dbReference type="NCBI Taxonomy" id="1142134"/>
    <lineage>
        <taxon>Bacteria</taxon>
        <taxon>Bacillati</taxon>
        <taxon>Actinomycetota</taxon>
        <taxon>Actinomycetes</taxon>
        <taxon>Pseudonocardiales</taxon>
        <taxon>Pseudonocardiaceae</taxon>
        <taxon>Allokutzneria</taxon>
    </lineage>
</organism>
<dbReference type="InterPro" id="IPR007213">
    <property type="entry name" value="Ppm1/Ppm2/Tcmp"/>
</dbReference>
<dbReference type="GO" id="GO:0032259">
    <property type="term" value="P:methylation"/>
    <property type="evidence" value="ECO:0007669"/>
    <property type="project" value="UniProtKB-KW"/>
</dbReference>
<accession>A0ABP7T5W5</accession>
<evidence type="ECO:0000313" key="7">
    <source>
        <dbReference type="EMBL" id="GAA4021533.1"/>
    </source>
</evidence>
<dbReference type="EMBL" id="BAABAL010000018">
    <property type="protein sequence ID" value="GAA4021533.1"/>
    <property type="molecule type" value="Genomic_DNA"/>
</dbReference>
<protein>
    <recommendedName>
        <fullName evidence="6">S-adenosyl-L-methionine-dependent methyltransferase</fullName>
        <ecNumber evidence="6">2.1.1.-</ecNumber>
    </recommendedName>
</protein>
<reference evidence="8" key="1">
    <citation type="journal article" date="2019" name="Int. J. Syst. Evol. Microbiol.">
        <title>The Global Catalogue of Microorganisms (GCM) 10K type strain sequencing project: providing services to taxonomists for standard genome sequencing and annotation.</title>
        <authorList>
            <consortium name="The Broad Institute Genomics Platform"/>
            <consortium name="The Broad Institute Genome Sequencing Center for Infectious Disease"/>
            <person name="Wu L."/>
            <person name="Ma J."/>
        </authorList>
    </citation>
    <scope>NUCLEOTIDE SEQUENCE [LARGE SCALE GENOMIC DNA]</scope>
    <source>
        <strain evidence="8">JCM 17342</strain>
    </source>
</reference>
<dbReference type="Pfam" id="PF04072">
    <property type="entry name" value="LCM"/>
    <property type="match status" value="1"/>
</dbReference>
<name>A0ABP7T5W5_9PSEU</name>
<dbReference type="Proteomes" id="UP001501747">
    <property type="component" value="Unassembled WGS sequence"/>
</dbReference>
<dbReference type="SUPFAM" id="SSF53335">
    <property type="entry name" value="S-adenosyl-L-methionine-dependent methyltransferases"/>
    <property type="match status" value="1"/>
</dbReference>
<dbReference type="RefSeq" id="WP_344879823.1">
    <property type="nucleotide sequence ID" value="NZ_BAABAL010000018.1"/>
</dbReference>
<sequence length="274" mass="29467">MTTPEPIPVRQTADWIAARRAMEYEETEPFVRDPLAALLVPTGARAMIVGLHGKGISTNAAVIRGRLGDEAVLRAVVDGVRQVVCLGAGSDTRAYRLSLPGNLAYFEIDLPGQLLTKSRRLEGFVPRSRYAIVETDLTGDWVPALTEAGFRAELPTLWLLEGLLPHLPLSECDRLIARLGSVSAPGSRLLADALDSEFFAAPANAPVVELGRSLGRSLTSIDEPGAWLARHGWTAQVHRADALAGTGHPLLEEAIPPRLAEAQAGLNYLYATRA</sequence>
<dbReference type="PANTHER" id="PTHR43619:SF2">
    <property type="entry name" value="S-ADENOSYL-L-METHIONINE-DEPENDENT METHYLTRANSFERASES SUPERFAMILY PROTEIN"/>
    <property type="match status" value="1"/>
</dbReference>
<dbReference type="InterPro" id="IPR029063">
    <property type="entry name" value="SAM-dependent_MTases_sf"/>
</dbReference>
<dbReference type="GO" id="GO:0008168">
    <property type="term" value="F:methyltransferase activity"/>
    <property type="evidence" value="ECO:0007669"/>
    <property type="project" value="UniProtKB-KW"/>
</dbReference>
<dbReference type="PANTHER" id="PTHR43619">
    <property type="entry name" value="S-ADENOSYL-L-METHIONINE-DEPENDENT METHYLTRANSFERASE YKTD-RELATED"/>
    <property type="match status" value="1"/>
</dbReference>
<dbReference type="NCBIfam" id="TIGR00027">
    <property type="entry name" value="mthyl_TIGR00027"/>
    <property type="match status" value="1"/>
</dbReference>
<evidence type="ECO:0000256" key="2">
    <source>
        <dbReference type="ARBA" id="ARBA00008138"/>
    </source>
</evidence>